<protein>
    <recommendedName>
        <fullName evidence="2">SEC7 domain-containing protein</fullName>
    </recommendedName>
</protein>
<dbReference type="SMART" id="SM00222">
    <property type="entry name" value="Sec7"/>
    <property type="match status" value="1"/>
</dbReference>
<evidence type="ECO:0000313" key="3">
    <source>
        <dbReference type="Ensembl" id="ENSNPEP00000015447.1"/>
    </source>
</evidence>
<dbReference type="GO" id="GO:0032012">
    <property type="term" value="P:regulation of ARF protein signal transduction"/>
    <property type="evidence" value="ECO:0007669"/>
    <property type="project" value="InterPro"/>
</dbReference>
<dbReference type="AlphaFoldDB" id="A0A8C7EF14"/>
<accession>A0A8C7EF14</accession>
<dbReference type="PANTHER" id="PTHR10663">
    <property type="entry name" value="GUANYL-NUCLEOTIDE EXCHANGE FACTOR"/>
    <property type="match status" value="1"/>
</dbReference>
<feature type="region of interest" description="Disordered" evidence="1">
    <location>
        <begin position="160"/>
        <end position="229"/>
    </location>
</feature>
<organism evidence="3 4">
    <name type="scientific">Nothoprocta perdicaria</name>
    <name type="common">Chilean tinamou</name>
    <name type="synonym">Crypturus perdicarius</name>
    <dbReference type="NCBI Taxonomy" id="30464"/>
    <lineage>
        <taxon>Eukaryota</taxon>
        <taxon>Metazoa</taxon>
        <taxon>Chordata</taxon>
        <taxon>Craniata</taxon>
        <taxon>Vertebrata</taxon>
        <taxon>Euteleostomi</taxon>
        <taxon>Archelosauria</taxon>
        <taxon>Archosauria</taxon>
        <taxon>Dinosauria</taxon>
        <taxon>Saurischia</taxon>
        <taxon>Theropoda</taxon>
        <taxon>Coelurosauria</taxon>
        <taxon>Aves</taxon>
        <taxon>Palaeognathae</taxon>
        <taxon>Tinamiformes</taxon>
        <taxon>Tinamidae</taxon>
        <taxon>Nothoprocta</taxon>
    </lineage>
</organism>
<sequence>RARGRERLACCGAYRKEPPTRLHAYREEPLPPLGAYRKEPLAYICACRWDNDFSAMVAHEYLALFQFGGQALDRALRSFLGALVLTGETQERERILGHFSRRYHCCNPGSFPSPDAVHSLTCAIMLLNTDLHGPGGWWWQVHPAHAARSAQPRCPVERCTRRTKGAGGDGEGGDGSGGGDGGGGDGIAGPLGGGPRVLVEMVVEEEMVEEEEEEETARQVLQEEEQGCW</sequence>
<dbReference type="InterPro" id="IPR023394">
    <property type="entry name" value="Sec7_C_sf"/>
</dbReference>
<evidence type="ECO:0000313" key="4">
    <source>
        <dbReference type="Proteomes" id="UP000694420"/>
    </source>
</evidence>
<feature type="domain" description="SEC7" evidence="2">
    <location>
        <begin position="33"/>
        <end position="174"/>
    </location>
</feature>
<feature type="compositionally biased region" description="Gly residues" evidence="1">
    <location>
        <begin position="165"/>
        <end position="195"/>
    </location>
</feature>
<name>A0A8C7EF14_NOTPE</name>
<dbReference type="SUPFAM" id="SSF48425">
    <property type="entry name" value="Sec7 domain"/>
    <property type="match status" value="1"/>
</dbReference>
<dbReference type="GO" id="GO:0005085">
    <property type="term" value="F:guanyl-nucleotide exchange factor activity"/>
    <property type="evidence" value="ECO:0007669"/>
    <property type="project" value="InterPro"/>
</dbReference>
<dbReference type="Pfam" id="PF01369">
    <property type="entry name" value="Sec7"/>
    <property type="match status" value="1"/>
</dbReference>
<dbReference type="InterPro" id="IPR035999">
    <property type="entry name" value="Sec7_dom_sf"/>
</dbReference>
<dbReference type="Ensembl" id="ENSNPET00000015830.1">
    <property type="protein sequence ID" value="ENSNPEP00000015447.1"/>
    <property type="gene ID" value="ENSNPEG00000011538.1"/>
</dbReference>
<feature type="compositionally biased region" description="Acidic residues" evidence="1">
    <location>
        <begin position="202"/>
        <end position="215"/>
    </location>
</feature>
<dbReference type="PANTHER" id="PTHR10663:SF338">
    <property type="entry name" value="PH AND SEC7 DOMAIN-CONTAINING PROTEIN 4"/>
    <property type="match status" value="1"/>
</dbReference>
<dbReference type="GO" id="GO:0032587">
    <property type="term" value="C:ruffle membrane"/>
    <property type="evidence" value="ECO:0007669"/>
    <property type="project" value="TreeGrafter"/>
</dbReference>
<evidence type="ECO:0000256" key="1">
    <source>
        <dbReference type="SAM" id="MobiDB-lite"/>
    </source>
</evidence>
<dbReference type="InterPro" id="IPR000904">
    <property type="entry name" value="Sec7_dom"/>
</dbReference>
<dbReference type="Gene3D" id="1.10.1000.11">
    <property type="entry name" value="Arf Nucleotide-binding Site Opener,domain 2"/>
    <property type="match status" value="1"/>
</dbReference>
<proteinExistence type="predicted"/>
<keyword evidence="4" id="KW-1185">Reference proteome</keyword>
<dbReference type="Proteomes" id="UP000694420">
    <property type="component" value="Unplaced"/>
</dbReference>
<reference evidence="3" key="2">
    <citation type="submission" date="2025-09" db="UniProtKB">
        <authorList>
            <consortium name="Ensembl"/>
        </authorList>
    </citation>
    <scope>IDENTIFICATION</scope>
</reference>
<reference evidence="3" key="1">
    <citation type="submission" date="2025-08" db="UniProtKB">
        <authorList>
            <consortium name="Ensembl"/>
        </authorList>
    </citation>
    <scope>IDENTIFICATION</scope>
</reference>
<dbReference type="PROSITE" id="PS50190">
    <property type="entry name" value="SEC7"/>
    <property type="match status" value="1"/>
</dbReference>
<evidence type="ECO:0000259" key="2">
    <source>
        <dbReference type="PROSITE" id="PS50190"/>
    </source>
</evidence>